<comment type="caution">
    <text evidence="2">The sequence shown here is derived from an EMBL/GenBank/DDBJ whole genome shotgun (WGS) entry which is preliminary data.</text>
</comment>
<evidence type="ECO:0000313" key="2">
    <source>
        <dbReference type="EMBL" id="EKC98095.1"/>
    </source>
</evidence>
<dbReference type="InParanoid" id="K1VBC6"/>
<evidence type="ECO:0000313" key="3">
    <source>
        <dbReference type="Proteomes" id="UP000006757"/>
    </source>
</evidence>
<dbReference type="Proteomes" id="UP000006757">
    <property type="component" value="Unassembled WGS sequence"/>
</dbReference>
<proteinExistence type="predicted"/>
<feature type="compositionally biased region" description="Low complexity" evidence="1">
    <location>
        <begin position="345"/>
        <end position="358"/>
    </location>
</feature>
<feature type="compositionally biased region" description="Basic and acidic residues" evidence="1">
    <location>
        <begin position="329"/>
        <end position="344"/>
    </location>
</feature>
<organism evidence="2 3">
    <name type="scientific">Trichosporon asahii var. asahii (strain CBS 8904)</name>
    <name type="common">Yeast</name>
    <dbReference type="NCBI Taxonomy" id="1220162"/>
    <lineage>
        <taxon>Eukaryota</taxon>
        <taxon>Fungi</taxon>
        <taxon>Dikarya</taxon>
        <taxon>Basidiomycota</taxon>
        <taxon>Agaricomycotina</taxon>
        <taxon>Tremellomycetes</taxon>
        <taxon>Trichosporonales</taxon>
        <taxon>Trichosporonaceae</taxon>
        <taxon>Trichosporon</taxon>
    </lineage>
</organism>
<name>K1VBC6_TRIAC</name>
<sequence>MSRRTGHGNDLDRAGPRRLSRFLHSCVLIDPAHPGLVNNGYRPATPAPTGAASAINKLSAAIDSPAATIQQEIAAPTTIPPPSPPVTILVDPRGAFVQLSHDGRVRGPAASTGATCAAAAAVWTRAAKKTECPAAIEAGGAETPAVIPDADDAVSVPAHSDEWSSAERPWHIVSAAKRLWTRGANSVDVFRQEARAAADTVKGALSDCEPGAAPPLGGDVRRGADKPGQSRAARRAAAPAPLARRCVLHRLVQDHGHGAQADTLVLAPAAQRADDPEHAERAECAQRPPLVDRTFARQRHPAEFPPPLAPARAARVALFDRQLRRRDRRRDGHEPAHECADRTSARNSARASARASARGPHLTDLKMDRMDDLPPIKKVEEKQEKPECSSVLFGRRFSMPVPRIKSMPEIVRPLRRLSFQPRGHSLDRIAF</sequence>
<evidence type="ECO:0000256" key="1">
    <source>
        <dbReference type="SAM" id="MobiDB-lite"/>
    </source>
</evidence>
<accession>K1VBC6</accession>
<feature type="region of interest" description="Disordered" evidence="1">
    <location>
        <begin position="205"/>
        <end position="237"/>
    </location>
</feature>
<reference evidence="2 3" key="1">
    <citation type="journal article" date="2012" name="Eukaryot. Cell">
        <title>Genome sequence of the Trichosporon asahii environmental strain CBS 8904.</title>
        <authorList>
            <person name="Yang R.Y."/>
            <person name="Li H.T."/>
            <person name="Zhu H."/>
            <person name="Zhou G.P."/>
            <person name="Wang M."/>
            <person name="Wang L."/>
        </authorList>
    </citation>
    <scope>NUCLEOTIDE SEQUENCE [LARGE SCALE GENOMIC DNA]</scope>
    <source>
        <strain evidence="2 3">CBS 8904</strain>
    </source>
</reference>
<dbReference type="EMBL" id="AMBO01000398">
    <property type="protein sequence ID" value="EKC98095.1"/>
    <property type="molecule type" value="Genomic_DNA"/>
</dbReference>
<feature type="region of interest" description="Disordered" evidence="1">
    <location>
        <begin position="324"/>
        <end position="371"/>
    </location>
</feature>
<gene>
    <name evidence="2" type="ORF">A1Q2_07641</name>
</gene>
<feature type="compositionally biased region" description="Basic and acidic residues" evidence="1">
    <location>
        <begin position="361"/>
        <end position="371"/>
    </location>
</feature>
<keyword evidence="3" id="KW-1185">Reference proteome</keyword>
<protein>
    <submittedName>
        <fullName evidence="2">Uncharacterized protein</fullName>
    </submittedName>
</protein>
<dbReference type="HOGENOM" id="CLU_636450_0_0_1"/>
<dbReference type="AlphaFoldDB" id="K1VBC6"/>